<name>A0A1Y5R8K8_9PROT</name>
<dbReference type="PRINTS" id="PR00080">
    <property type="entry name" value="SDRFAMILY"/>
</dbReference>
<dbReference type="PANTHER" id="PTHR42760">
    <property type="entry name" value="SHORT-CHAIN DEHYDROGENASES/REDUCTASES FAMILY MEMBER"/>
    <property type="match status" value="1"/>
</dbReference>
<protein>
    <submittedName>
        <fullName evidence="4">Putative oxidoreductase</fullName>
        <ecNumber evidence="4">1.-.-.-</ecNumber>
    </submittedName>
</protein>
<reference evidence="4 5" key="1">
    <citation type="submission" date="2017-03" db="EMBL/GenBank/DDBJ databases">
        <authorList>
            <person name="Afonso C.L."/>
            <person name="Miller P.J."/>
            <person name="Scott M.A."/>
            <person name="Spackman E."/>
            <person name="Goraichik I."/>
            <person name="Dimitrov K.M."/>
            <person name="Suarez D.L."/>
            <person name="Swayne D.E."/>
        </authorList>
    </citation>
    <scope>NUCLEOTIDE SEQUENCE [LARGE SCALE GENOMIC DNA]</scope>
    <source>
        <strain evidence="4 5">CECT 7691</strain>
    </source>
</reference>
<keyword evidence="5" id="KW-1185">Reference proteome</keyword>
<dbReference type="InParanoid" id="A0A1Y5R8K8"/>
<comment type="similarity">
    <text evidence="1 3">Belongs to the short-chain dehydrogenases/reductases (SDR) family.</text>
</comment>
<proteinExistence type="inferred from homology"/>
<dbReference type="GO" id="GO:0016616">
    <property type="term" value="F:oxidoreductase activity, acting on the CH-OH group of donors, NAD or NADP as acceptor"/>
    <property type="evidence" value="ECO:0007669"/>
    <property type="project" value="TreeGrafter"/>
</dbReference>
<dbReference type="GO" id="GO:0048038">
    <property type="term" value="F:quinone binding"/>
    <property type="evidence" value="ECO:0007669"/>
    <property type="project" value="TreeGrafter"/>
</dbReference>
<dbReference type="RefSeq" id="WP_085881432.1">
    <property type="nucleotide sequence ID" value="NZ_FWFR01000001.1"/>
</dbReference>
<dbReference type="Gene3D" id="3.40.50.720">
    <property type="entry name" value="NAD(P)-binding Rossmann-like Domain"/>
    <property type="match status" value="1"/>
</dbReference>
<dbReference type="AlphaFoldDB" id="A0A1Y5R8K8"/>
<dbReference type="PANTHER" id="PTHR42760:SF133">
    <property type="entry name" value="3-OXOACYL-[ACYL-CARRIER-PROTEIN] REDUCTASE"/>
    <property type="match status" value="1"/>
</dbReference>
<organism evidence="4 5">
    <name type="scientific">Oceanibacterium hippocampi</name>
    <dbReference type="NCBI Taxonomy" id="745714"/>
    <lineage>
        <taxon>Bacteria</taxon>
        <taxon>Pseudomonadati</taxon>
        <taxon>Pseudomonadota</taxon>
        <taxon>Alphaproteobacteria</taxon>
        <taxon>Sneathiellales</taxon>
        <taxon>Sneathiellaceae</taxon>
        <taxon>Oceanibacterium</taxon>
    </lineage>
</organism>
<dbReference type="EMBL" id="FWFR01000001">
    <property type="protein sequence ID" value="SLN10566.1"/>
    <property type="molecule type" value="Genomic_DNA"/>
</dbReference>
<evidence type="ECO:0000256" key="3">
    <source>
        <dbReference type="RuleBase" id="RU000363"/>
    </source>
</evidence>
<accession>A0A1Y5R8K8</accession>
<dbReference type="InterPro" id="IPR036291">
    <property type="entry name" value="NAD(P)-bd_dom_sf"/>
</dbReference>
<dbReference type="EC" id="1.-.-.-" evidence="4"/>
<dbReference type="PRINTS" id="PR00081">
    <property type="entry name" value="GDHRDH"/>
</dbReference>
<evidence type="ECO:0000256" key="1">
    <source>
        <dbReference type="ARBA" id="ARBA00006484"/>
    </source>
</evidence>
<dbReference type="InterPro" id="IPR002347">
    <property type="entry name" value="SDR_fam"/>
</dbReference>
<keyword evidence="2 4" id="KW-0560">Oxidoreductase</keyword>
<dbReference type="Proteomes" id="UP000193200">
    <property type="component" value="Unassembled WGS sequence"/>
</dbReference>
<dbReference type="SUPFAM" id="SSF51735">
    <property type="entry name" value="NAD(P)-binding Rossmann-fold domains"/>
    <property type="match status" value="1"/>
</dbReference>
<evidence type="ECO:0000313" key="4">
    <source>
        <dbReference type="EMBL" id="SLN10566.1"/>
    </source>
</evidence>
<dbReference type="OrthoDB" id="9810734at2"/>
<dbReference type="GO" id="GO:0006633">
    <property type="term" value="P:fatty acid biosynthetic process"/>
    <property type="evidence" value="ECO:0007669"/>
    <property type="project" value="TreeGrafter"/>
</dbReference>
<sequence length="251" mass="26593">MSELGGKIVWVTGAGSGIGAAGAEALAEAGALVVLSGRREEKLKEVAGRIEAAGGAAEIEILDVTDRKAVAAVAGRIDKRHGRLDILVNSAGMNVPERHWGDLEESDWDDVVRINLDGTFYTSNVVLPIMRRQGGGLLIQIASRAGRQVNFLPGPAYIAAKHAVVAMSASLNIEEGRNGIRSCAICPGEVATPIMANRPVPPSEADMARMLQSRDLGRLIHYVATQPDHVCINEILLSPTVDRLGQPARKG</sequence>
<evidence type="ECO:0000256" key="2">
    <source>
        <dbReference type="ARBA" id="ARBA00023002"/>
    </source>
</evidence>
<gene>
    <name evidence="4" type="ORF">OCH7691_00053</name>
</gene>
<dbReference type="Pfam" id="PF00106">
    <property type="entry name" value="adh_short"/>
    <property type="match status" value="1"/>
</dbReference>
<evidence type="ECO:0000313" key="5">
    <source>
        <dbReference type="Proteomes" id="UP000193200"/>
    </source>
</evidence>